<keyword evidence="2" id="KW-0805">Transcription regulation</keyword>
<dbReference type="GO" id="GO:0016987">
    <property type="term" value="F:sigma factor activity"/>
    <property type="evidence" value="ECO:0007669"/>
    <property type="project" value="UniProtKB-KW"/>
</dbReference>
<dbReference type="Pfam" id="PF04542">
    <property type="entry name" value="Sigma70_r2"/>
    <property type="match status" value="1"/>
</dbReference>
<dbReference type="SUPFAM" id="SSF88659">
    <property type="entry name" value="Sigma3 and sigma4 domains of RNA polymerase sigma factors"/>
    <property type="match status" value="1"/>
</dbReference>
<dbReference type="SUPFAM" id="SSF88946">
    <property type="entry name" value="Sigma2 domain of RNA polymerase sigma factors"/>
    <property type="match status" value="1"/>
</dbReference>
<dbReference type="EMBL" id="LCZJ02000034">
    <property type="protein sequence ID" value="KTD84378.1"/>
    <property type="molecule type" value="Genomic_DNA"/>
</dbReference>
<gene>
    <name evidence="7" type="ORF">UQ64_25605</name>
</gene>
<feature type="domain" description="RNA polymerase sigma factor 70 region 4 type 2" evidence="6">
    <location>
        <begin position="120"/>
        <end position="171"/>
    </location>
</feature>
<dbReference type="InterPro" id="IPR013325">
    <property type="entry name" value="RNA_pol_sigma_r2"/>
</dbReference>
<evidence type="ECO:0000313" key="7">
    <source>
        <dbReference type="EMBL" id="KTD84378.1"/>
    </source>
</evidence>
<dbReference type="InterPro" id="IPR039425">
    <property type="entry name" value="RNA_pol_sigma-70-like"/>
</dbReference>
<keyword evidence="8" id="KW-1185">Reference proteome</keyword>
<dbReference type="InterPro" id="IPR007627">
    <property type="entry name" value="RNA_pol_sigma70_r2"/>
</dbReference>
<dbReference type="NCBIfam" id="TIGR02937">
    <property type="entry name" value="sigma70-ECF"/>
    <property type="match status" value="1"/>
</dbReference>
<dbReference type="CDD" id="cd06171">
    <property type="entry name" value="Sigma70_r4"/>
    <property type="match status" value="1"/>
</dbReference>
<dbReference type="Gene3D" id="1.10.10.10">
    <property type="entry name" value="Winged helix-like DNA-binding domain superfamily/Winged helix DNA-binding domain"/>
    <property type="match status" value="1"/>
</dbReference>
<evidence type="ECO:0000313" key="8">
    <source>
        <dbReference type="Proteomes" id="UP000054709"/>
    </source>
</evidence>
<comment type="similarity">
    <text evidence="1">Belongs to the sigma-70 factor family. ECF subfamily.</text>
</comment>
<comment type="caution">
    <text evidence="7">The sequence shown here is derived from an EMBL/GenBank/DDBJ whole genome shotgun (WGS) entry which is preliminary data.</text>
</comment>
<evidence type="ECO:0000256" key="3">
    <source>
        <dbReference type="ARBA" id="ARBA00023082"/>
    </source>
</evidence>
<dbReference type="RefSeq" id="WP_060625704.1">
    <property type="nucleotide sequence ID" value="NZ_LCZJ02000034.1"/>
</dbReference>
<evidence type="ECO:0000259" key="5">
    <source>
        <dbReference type="Pfam" id="PF04542"/>
    </source>
</evidence>
<dbReference type="InterPro" id="IPR013324">
    <property type="entry name" value="RNA_pol_sigma_r3/r4-like"/>
</dbReference>
<dbReference type="AlphaFoldDB" id="A0A0W1ASS2"/>
<dbReference type="PANTHER" id="PTHR43133:SF60">
    <property type="entry name" value="RNA POLYMERASE SIGMA FACTOR SIGV"/>
    <property type="match status" value="1"/>
</dbReference>
<organism evidence="7 8">
    <name type="scientific">Paenibacillus etheri</name>
    <dbReference type="NCBI Taxonomy" id="1306852"/>
    <lineage>
        <taxon>Bacteria</taxon>
        <taxon>Bacillati</taxon>
        <taxon>Bacillota</taxon>
        <taxon>Bacilli</taxon>
        <taxon>Bacillales</taxon>
        <taxon>Paenibacillaceae</taxon>
        <taxon>Paenibacillus</taxon>
    </lineage>
</organism>
<dbReference type="NCBIfam" id="NF007216">
    <property type="entry name" value="PRK09638.1"/>
    <property type="match status" value="1"/>
</dbReference>
<dbReference type="PANTHER" id="PTHR43133">
    <property type="entry name" value="RNA POLYMERASE ECF-TYPE SIGMA FACTO"/>
    <property type="match status" value="1"/>
</dbReference>
<keyword evidence="4" id="KW-0804">Transcription</keyword>
<keyword evidence="3" id="KW-0731">Sigma factor</keyword>
<dbReference type="InterPro" id="IPR014284">
    <property type="entry name" value="RNA_pol_sigma-70_dom"/>
</dbReference>
<evidence type="ECO:0000256" key="4">
    <source>
        <dbReference type="ARBA" id="ARBA00023163"/>
    </source>
</evidence>
<feature type="domain" description="RNA polymerase sigma-70 region 2" evidence="5">
    <location>
        <begin position="23"/>
        <end position="90"/>
    </location>
</feature>
<evidence type="ECO:0000256" key="2">
    <source>
        <dbReference type="ARBA" id="ARBA00023015"/>
    </source>
</evidence>
<protein>
    <submittedName>
        <fullName evidence="7">RNA polymerase subunit sigma</fullName>
    </submittedName>
</protein>
<dbReference type="GO" id="GO:0006352">
    <property type="term" value="P:DNA-templated transcription initiation"/>
    <property type="evidence" value="ECO:0007669"/>
    <property type="project" value="InterPro"/>
</dbReference>
<dbReference type="Proteomes" id="UP000054709">
    <property type="component" value="Unassembled WGS sequence"/>
</dbReference>
<dbReference type="OrthoDB" id="3472490at2"/>
<evidence type="ECO:0000259" key="6">
    <source>
        <dbReference type="Pfam" id="PF08281"/>
    </source>
</evidence>
<dbReference type="Pfam" id="PF08281">
    <property type="entry name" value="Sigma70_r4_2"/>
    <property type="match status" value="1"/>
</dbReference>
<proteinExistence type="inferred from homology"/>
<accession>A0A0W1ASS2</accession>
<name>A0A0W1ASS2_9BACL</name>
<dbReference type="InterPro" id="IPR013249">
    <property type="entry name" value="RNA_pol_sigma70_r4_t2"/>
</dbReference>
<sequence length="181" mass="21301">MSDQSLERIRRAQQGDTSALSSLLREHYTFLFKYLIKVTMDPLLAEDLVQDTMVRCMEKINTYNGTSSFSSWLITIATRIFIDRKRRWKREAEWKQREQQEQGIRSIRWRFESRGEEWSEVLDALSRLPSAQRVAVLLKHYYGYSYDEIGEIMRVPSGTVKSRVSLGLNQLRKELNEDGEG</sequence>
<dbReference type="Gene3D" id="1.10.1740.10">
    <property type="match status" value="1"/>
</dbReference>
<reference evidence="7 8" key="1">
    <citation type="journal article" date="2015" name="Int. Biodeterior. Biodegradation">
        <title>Physiological and genetic screening methods for the isolation of methyl tert-butyl ether-degrading bacteria for bioremediation purposes.</title>
        <authorList>
            <person name="Guisado I.M."/>
            <person name="Purswani J."/>
            <person name="Gonzalez Lopez J."/>
            <person name="Pozo C."/>
        </authorList>
    </citation>
    <scope>NUCLEOTIDE SEQUENCE [LARGE SCALE GENOMIC DNA]</scope>
    <source>
        <strain evidence="7 8">SH7</strain>
    </source>
</reference>
<dbReference type="InterPro" id="IPR036388">
    <property type="entry name" value="WH-like_DNA-bd_sf"/>
</dbReference>
<evidence type="ECO:0000256" key="1">
    <source>
        <dbReference type="ARBA" id="ARBA00010641"/>
    </source>
</evidence>
<dbReference type="GO" id="GO:0003677">
    <property type="term" value="F:DNA binding"/>
    <property type="evidence" value="ECO:0007669"/>
    <property type="project" value="InterPro"/>
</dbReference>